<keyword evidence="2 7" id="KW-0349">Heme</keyword>
<dbReference type="AlphaFoldDB" id="A0A239F270"/>
<dbReference type="CDD" id="cd20625">
    <property type="entry name" value="CYP164-like"/>
    <property type="match status" value="1"/>
</dbReference>
<dbReference type="PRINTS" id="PR00359">
    <property type="entry name" value="BP450"/>
</dbReference>
<evidence type="ECO:0000313" key="8">
    <source>
        <dbReference type="EMBL" id="SNS50242.1"/>
    </source>
</evidence>
<dbReference type="InterPro" id="IPR001128">
    <property type="entry name" value="Cyt_P450"/>
</dbReference>
<keyword evidence="5 7" id="KW-0408">Iron</keyword>
<name>A0A239F270_9ACTN</name>
<keyword evidence="6 7" id="KW-0503">Monooxygenase</keyword>
<dbReference type="PRINTS" id="PR00385">
    <property type="entry name" value="P450"/>
</dbReference>
<evidence type="ECO:0000256" key="6">
    <source>
        <dbReference type="ARBA" id="ARBA00023033"/>
    </source>
</evidence>
<evidence type="ECO:0000256" key="3">
    <source>
        <dbReference type="ARBA" id="ARBA00022723"/>
    </source>
</evidence>
<dbReference type="Pfam" id="PF00067">
    <property type="entry name" value="p450"/>
    <property type="match status" value="1"/>
</dbReference>
<gene>
    <name evidence="8" type="ORF">SAMN06265355_11928</name>
</gene>
<evidence type="ECO:0000313" key="9">
    <source>
        <dbReference type="Proteomes" id="UP000198420"/>
    </source>
</evidence>
<dbReference type="SUPFAM" id="SSF48264">
    <property type="entry name" value="Cytochrome P450"/>
    <property type="match status" value="1"/>
</dbReference>
<dbReference type="InterPro" id="IPR017972">
    <property type="entry name" value="Cyt_P450_CS"/>
</dbReference>
<evidence type="ECO:0000256" key="4">
    <source>
        <dbReference type="ARBA" id="ARBA00023002"/>
    </source>
</evidence>
<evidence type="ECO:0000256" key="5">
    <source>
        <dbReference type="ARBA" id="ARBA00023004"/>
    </source>
</evidence>
<dbReference type="EMBL" id="FZNP01000019">
    <property type="protein sequence ID" value="SNS50242.1"/>
    <property type="molecule type" value="Genomic_DNA"/>
</dbReference>
<proteinExistence type="inferred from homology"/>
<accession>A0A239F270</accession>
<dbReference type="GO" id="GO:0020037">
    <property type="term" value="F:heme binding"/>
    <property type="evidence" value="ECO:0007669"/>
    <property type="project" value="InterPro"/>
</dbReference>
<dbReference type="InterPro" id="IPR036396">
    <property type="entry name" value="Cyt_P450_sf"/>
</dbReference>
<dbReference type="GO" id="GO:0016705">
    <property type="term" value="F:oxidoreductase activity, acting on paired donors, with incorporation or reduction of molecular oxygen"/>
    <property type="evidence" value="ECO:0007669"/>
    <property type="project" value="InterPro"/>
</dbReference>
<dbReference type="PROSITE" id="PS00086">
    <property type="entry name" value="CYTOCHROME_P450"/>
    <property type="match status" value="1"/>
</dbReference>
<keyword evidence="3 7" id="KW-0479">Metal-binding</keyword>
<protein>
    <submittedName>
        <fullName evidence="8">Cytochrome P450</fullName>
    </submittedName>
</protein>
<dbReference type="GO" id="GO:0005506">
    <property type="term" value="F:iron ion binding"/>
    <property type="evidence" value="ECO:0007669"/>
    <property type="project" value="InterPro"/>
</dbReference>
<dbReference type="PANTHER" id="PTHR46696:SF1">
    <property type="entry name" value="CYTOCHROME P450 YJIB-RELATED"/>
    <property type="match status" value="1"/>
</dbReference>
<keyword evidence="9" id="KW-1185">Reference proteome</keyword>
<keyword evidence="4 7" id="KW-0560">Oxidoreductase</keyword>
<dbReference type="PANTHER" id="PTHR46696">
    <property type="entry name" value="P450, PUTATIVE (EUROFUNG)-RELATED"/>
    <property type="match status" value="1"/>
</dbReference>
<dbReference type="GO" id="GO:0004497">
    <property type="term" value="F:monooxygenase activity"/>
    <property type="evidence" value="ECO:0007669"/>
    <property type="project" value="UniProtKB-KW"/>
</dbReference>
<sequence length="407" mass="44822">MATGTMQPREALAALVGGELRDPYPLYEEIRAHGDLVKIKPGVMAAVGYDECDRVLRDPRLRVQDGESFDLFYPQWRAHSSLRAYTDSALYSNPPAHTRLRRLLRGEFTPRRVAGYETAIEQITDRLLDSLAEAGAGGTAVDFIAEFASRLPIAVISGLLGVPERDQAWFRAIAADVTTALEGITNASRLAPADAAMDDLAVYFDELIERRRRRPEADLVSSLVRVHDDGGGLGRDELVGNMMLLLTAGFETTNFFMAHALLLSFEHPGLADRLRAEPGFASAYAEEVLRFEPPVQATSRWAGADVELLGTTIPAGTKVVAILAAGNRDPRRYRRPDRFDPDRPYTAPLTFGAGGHFCLGAPLSRLEARIALPRLLRRFPRIRLAGEPVRRDSWVGRGIDHFPIAVG</sequence>
<dbReference type="InterPro" id="IPR002397">
    <property type="entry name" value="Cyt_P450_B"/>
</dbReference>
<dbReference type="FunFam" id="1.10.630.10:FF:000018">
    <property type="entry name" value="Cytochrome P450 monooxygenase"/>
    <property type="match status" value="1"/>
</dbReference>
<evidence type="ECO:0000256" key="1">
    <source>
        <dbReference type="ARBA" id="ARBA00010617"/>
    </source>
</evidence>
<dbReference type="RefSeq" id="WP_218826361.1">
    <property type="nucleotide sequence ID" value="NZ_FZNP01000019.1"/>
</dbReference>
<comment type="similarity">
    <text evidence="1 7">Belongs to the cytochrome P450 family.</text>
</comment>
<dbReference type="Gene3D" id="1.10.630.10">
    <property type="entry name" value="Cytochrome P450"/>
    <property type="match status" value="1"/>
</dbReference>
<evidence type="ECO:0000256" key="2">
    <source>
        <dbReference type="ARBA" id="ARBA00022617"/>
    </source>
</evidence>
<organism evidence="8 9">
    <name type="scientific">Actinomadura mexicana</name>
    <dbReference type="NCBI Taxonomy" id="134959"/>
    <lineage>
        <taxon>Bacteria</taxon>
        <taxon>Bacillati</taxon>
        <taxon>Actinomycetota</taxon>
        <taxon>Actinomycetes</taxon>
        <taxon>Streptosporangiales</taxon>
        <taxon>Thermomonosporaceae</taxon>
        <taxon>Actinomadura</taxon>
    </lineage>
</organism>
<reference evidence="9" key="1">
    <citation type="submission" date="2017-06" db="EMBL/GenBank/DDBJ databases">
        <authorList>
            <person name="Varghese N."/>
            <person name="Submissions S."/>
        </authorList>
    </citation>
    <scope>NUCLEOTIDE SEQUENCE [LARGE SCALE GENOMIC DNA]</scope>
    <source>
        <strain evidence="9">DSM 44485</strain>
    </source>
</reference>
<evidence type="ECO:0000256" key="7">
    <source>
        <dbReference type="RuleBase" id="RU000461"/>
    </source>
</evidence>
<dbReference type="Proteomes" id="UP000198420">
    <property type="component" value="Unassembled WGS sequence"/>
</dbReference>